<feature type="coiled-coil region" evidence="1">
    <location>
        <begin position="249"/>
        <end position="276"/>
    </location>
</feature>
<dbReference type="GO" id="GO:0000993">
    <property type="term" value="F:RNA polymerase II complex binding"/>
    <property type="evidence" value="ECO:0007669"/>
    <property type="project" value="TreeGrafter"/>
</dbReference>
<evidence type="ECO:0000259" key="3">
    <source>
        <dbReference type="PROSITE" id="PS51391"/>
    </source>
</evidence>
<dbReference type="InterPro" id="IPR008942">
    <property type="entry name" value="ENTH_VHS"/>
</dbReference>
<dbReference type="STRING" id="341454.A0A4S2N5N5"/>
<keyword evidence="5" id="KW-1185">Reference proteome</keyword>
<name>A0A4S2N5N5_9PEZI</name>
<dbReference type="Pfam" id="PF04818">
    <property type="entry name" value="CID"/>
    <property type="match status" value="1"/>
</dbReference>
<feature type="compositionally biased region" description="Basic and acidic residues" evidence="2">
    <location>
        <begin position="309"/>
        <end position="322"/>
    </location>
</feature>
<dbReference type="AlphaFoldDB" id="A0A4S2N5N5"/>
<feature type="compositionally biased region" description="Basic and acidic residues" evidence="2">
    <location>
        <begin position="420"/>
        <end position="432"/>
    </location>
</feature>
<evidence type="ECO:0000313" key="5">
    <source>
        <dbReference type="Proteomes" id="UP000298138"/>
    </source>
</evidence>
<dbReference type="SUPFAM" id="SSF48464">
    <property type="entry name" value="ENTH/VHS domain"/>
    <property type="match status" value="1"/>
</dbReference>
<dbReference type="PANTHER" id="PTHR12460">
    <property type="entry name" value="CYCLIN-DEPENDENT KINASE INHIBITOR-RELATED PROTEIN"/>
    <property type="match status" value="1"/>
</dbReference>
<dbReference type="SMART" id="SM00582">
    <property type="entry name" value="RPR"/>
    <property type="match status" value="1"/>
</dbReference>
<evidence type="ECO:0000313" key="4">
    <source>
        <dbReference type="EMBL" id="TGZ84598.1"/>
    </source>
</evidence>
<feature type="region of interest" description="Disordered" evidence="2">
    <location>
        <begin position="407"/>
        <end position="432"/>
    </location>
</feature>
<dbReference type="InParanoid" id="A0A4S2N5N5"/>
<proteinExistence type="predicted"/>
<gene>
    <name evidence="4" type="ORF">EX30DRAFT_392032</name>
</gene>
<protein>
    <submittedName>
        <fullName evidence="4">DUF618-domain-containing protein</fullName>
    </submittedName>
</protein>
<dbReference type="OrthoDB" id="10069473at2759"/>
<accession>A0A4S2N5N5</accession>
<dbReference type="EMBL" id="ML220112">
    <property type="protein sequence ID" value="TGZ84598.1"/>
    <property type="molecule type" value="Genomic_DNA"/>
</dbReference>
<dbReference type="Gene3D" id="1.25.40.90">
    <property type="match status" value="1"/>
</dbReference>
<reference evidence="4 5" key="1">
    <citation type="submission" date="2019-04" db="EMBL/GenBank/DDBJ databases">
        <title>Comparative genomics and transcriptomics to analyze fruiting body development in filamentous ascomycetes.</title>
        <authorList>
            <consortium name="DOE Joint Genome Institute"/>
            <person name="Lutkenhaus R."/>
            <person name="Traeger S."/>
            <person name="Breuer J."/>
            <person name="Kuo A."/>
            <person name="Lipzen A."/>
            <person name="Pangilinan J."/>
            <person name="Dilworth D."/>
            <person name="Sandor L."/>
            <person name="Poggeler S."/>
            <person name="Barry K."/>
            <person name="Grigoriev I.V."/>
            <person name="Nowrousian M."/>
        </authorList>
    </citation>
    <scope>NUCLEOTIDE SEQUENCE [LARGE SCALE GENOMIC DNA]</scope>
    <source>
        <strain evidence="4 5">CBS 389.68</strain>
    </source>
</reference>
<evidence type="ECO:0000256" key="2">
    <source>
        <dbReference type="SAM" id="MobiDB-lite"/>
    </source>
</evidence>
<organism evidence="4 5">
    <name type="scientific">Ascodesmis nigricans</name>
    <dbReference type="NCBI Taxonomy" id="341454"/>
    <lineage>
        <taxon>Eukaryota</taxon>
        <taxon>Fungi</taxon>
        <taxon>Dikarya</taxon>
        <taxon>Ascomycota</taxon>
        <taxon>Pezizomycotina</taxon>
        <taxon>Pezizomycetes</taxon>
        <taxon>Pezizales</taxon>
        <taxon>Ascodesmidaceae</taxon>
        <taxon>Ascodesmis</taxon>
    </lineage>
</organism>
<evidence type="ECO:0000256" key="1">
    <source>
        <dbReference type="SAM" id="Coils"/>
    </source>
</evidence>
<sequence length="432" mass="46622">MSGGYSDENVRTKLSGLNDSQDSIVGVAQWIMFHRRRADRSAELWFERLKESSAHRKLNLLYLANEIVQQSKVKNKPEFLNAFNPIIAEASEFAYRGSPANIQDKIRRVVVVWRERNIFPQQIQGDIEARLDDIDKGKGSAKGGLGGGLKFGGSSMLGGSSLLGGGGGAGGSTPLELVPIMKTHKDVADQASSVTIAVGTANTEFQKQFDPSNLPPPPVYAARLSQLLKTLDTAEAAINGAIQARKAHVRNIERLLSQAKAALDKDEKAAADLAEKRRKTGETKTDVENMILRSMEEGGDGNGNDNGIEGERSKTPENRSPEIEALTPPGQIQSDPEPPTPASELHHRHSISATDPPAPVPFHAGASELLASLTAPLAHNGVGMKRANVDEGNVFEGLDEDLVNMFKNQAAETGGGQKRQKMDVPDDDEYRP</sequence>
<dbReference type="FunCoup" id="A0A4S2N5N5">
    <property type="interactions" value="39"/>
</dbReference>
<dbReference type="PANTHER" id="PTHR12460:SF0">
    <property type="entry name" value="CID DOMAIN-CONTAINING PROTEIN-RELATED"/>
    <property type="match status" value="1"/>
</dbReference>
<feature type="region of interest" description="Disordered" evidence="2">
    <location>
        <begin position="294"/>
        <end position="361"/>
    </location>
</feature>
<dbReference type="PROSITE" id="PS51391">
    <property type="entry name" value="CID"/>
    <property type="match status" value="1"/>
</dbReference>
<keyword evidence="1" id="KW-0175">Coiled coil</keyword>
<feature type="domain" description="CID" evidence="3">
    <location>
        <begin position="2"/>
        <end position="135"/>
    </location>
</feature>
<dbReference type="Proteomes" id="UP000298138">
    <property type="component" value="Unassembled WGS sequence"/>
</dbReference>
<dbReference type="InterPro" id="IPR006569">
    <property type="entry name" value="CID_dom"/>
</dbReference>
<dbReference type="GO" id="GO:0031124">
    <property type="term" value="P:mRNA 3'-end processing"/>
    <property type="evidence" value="ECO:0007669"/>
    <property type="project" value="TreeGrafter"/>
</dbReference>